<evidence type="ECO:0000256" key="1">
    <source>
        <dbReference type="ARBA" id="ARBA00004418"/>
    </source>
</evidence>
<keyword evidence="2 4" id="KW-0732">Signal</keyword>
<dbReference type="EMBL" id="QMIF01000005">
    <property type="protein sequence ID" value="TVM34160.1"/>
    <property type="molecule type" value="Genomic_DNA"/>
</dbReference>
<comment type="subcellular location">
    <subcellularLocation>
        <location evidence="1">Periplasm</location>
    </subcellularLocation>
</comment>
<evidence type="ECO:0000256" key="3">
    <source>
        <dbReference type="ARBA" id="ARBA00022764"/>
    </source>
</evidence>
<dbReference type="Proteomes" id="UP000434052">
    <property type="component" value="Unassembled WGS sequence"/>
</dbReference>
<sequence length="337" mass="37453">MPRILQRIWEIARKKALLAAAVWTLCAAAVAAAAVTPNDTPWRIAVHEAAVITGDTVTLGEIAQPMGPMPDALWQKLSATELWPSPEADGRSMGVNRDKLEQALEHYLGDTAQLCLLPDRLVLRRGGTLVQQDELASLVVKTLTPRARALGGEVAFRDYRLPDKIFLKDSTDTLVVVPDDEKIQPGRVSFWFEERDLRGETVRKISASVFLDCFKDVMVAAEPVNRNTPLTPDMVTTRRINAAFLKGEPWDGMGGPWRVTRPVGENQPLYKDDLESLPLVRRGEAVELVFEGKFVTLRTMAQALDDAGPGEPVRVRNMQSQQEVYARVRDAHTVVVR</sequence>
<dbReference type="SMART" id="SM00858">
    <property type="entry name" value="SAF"/>
    <property type="match status" value="1"/>
</dbReference>
<dbReference type="PANTHER" id="PTHR36307:SF1">
    <property type="entry name" value="FLAGELLA BASAL BODY P-RING FORMATION PROTEIN FLGA"/>
    <property type="match status" value="1"/>
</dbReference>
<gene>
    <name evidence="6" type="primary">flgA</name>
    <name evidence="6" type="ORF">DQK91_09690</name>
</gene>
<dbReference type="InterPro" id="IPR039246">
    <property type="entry name" value="Flagellar_FlgA"/>
</dbReference>
<keyword evidence="6" id="KW-0966">Cell projection</keyword>
<feature type="chain" id="PRO_5026751688" evidence="4">
    <location>
        <begin position="34"/>
        <end position="337"/>
    </location>
</feature>
<comment type="caution">
    <text evidence="6">The sequence shown here is derived from an EMBL/GenBank/DDBJ whole genome shotgun (WGS) entry which is preliminary data.</text>
</comment>
<dbReference type="GO" id="GO:0044780">
    <property type="term" value="P:bacterial-type flagellum assembly"/>
    <property type="evidence" value="ECO:0007669"/>
    <property type="project" value="InterPro"/>
</dbReference>
<dbReference type="InterPro" id="IPR017585">
    <property type="entry name" value="SAF_FlgA"/>
</dbReference>
<name>A0A6P1ZKR1_9BACT</name>
<dbReference type="OrthoDB" id="5447076at2"/>
<evidence type="ECO:0000256" key="4">
    <source>
        <dbReference type="SAM" id="SignalP"/>
    </source>
</evidence>
<dbReference type="GO" id="GO:0042597">
    <property type="term" value="C:periplasmic space"/>
    <property type="evidence" value="ECO:0007669"/>
    <property type="project" value="UniProtKB-SubCell"/>
</dbReference>
<dbReference type="NCBIfam" id="TIGR03170">
    <property type="entry name" value="flgA_cterm"/>
    <property type="match status" value="1"/>
</dbReference>
<reference evidence="6 7" key="1">
    <citation type="submission" date="2018-06" db="EMBL/GenBank/DDBJ databases">
        <title>Complete genome of Desulfovibrio marinus P48SEP.</title>
        <authorList>
            <person name="Crispim J.S."/>
            <person name="Vidigal P.M.P."/>
            <person name="Silva L.C.F."/>
            <person name="Araujo L.C."/>
            <person name="Laguardia C.N."/>
            <person name="Dias R.S."/>
            <person name="Sousa M.P."/>
            <person name="Paula S.O."/>
            <person name="Silva C."/>
        </authorList>
    </citation>
    <scope>NUCLEOTIDE SEQUENCE [LARGE SCALE GENOMIC DNA]</scope>
    <source>
        <strain evidence="6 7">P48SEP</strain>
    </source>
</reference>
<feature type="domain" description="SAF" evidence="5">
    <location>
        <begin position="215"/>
        <end position="275"/>
    </location>
</feature>
<feature type="signal peptide" evidence="4">
    <location>
        <begin position="1"/>
        <end position="33"/>
    </location>
</feature>
<dbReference type="Pfam" id="PF13144">
    <property type="entry name" value="ChapFlgA"/>
    <property type="match status" value="1"/>
</dbReference>
<dbReference type="RefSeq" id="WP_144305156.1">
    <property type="nucleotide sequence ID" value="NZ_QMIF01000005.1"/>
</dbReference>
<dbReference type="AlphaFoldDB" id="A0A6P1ZKR1"/>
<protein>
    <submittedName>
        <fullName evidence="6">Flagella basal body P-ring formation protein FlgA</fullName>
    </submittedName>
</protein>
<keyword evidence="3" id="KW-0574">Periplasm</keyword>
<evidence type="ECO:0000259" key="5">
    <source>
        <dbReference type="SMART" id="SM00858"/>
    </source>
</evidence>
<keyword evidence="6" id="KW-0969">Cilium</keyword>
<dbReference type="PANTHER" id="PTHR36307">
    <property type="entry name" value="FLAGELLA BASAL BODY P-RING FORMATION PROTEIN FLGA"/>
    <property type="match status" value="1"/>
</dbReference>
<dbReference type="Gene3D" id="2.30.30.760">
    <property type="match status" value="1"/>
</dbReference>
<dbReference type="InterPro" id="IPR013974">
    <property type="entry name" value="SAF"/>
</dbReference>
<keyword evidence="6" id="KW-0282">Flagellum</keyword>
<dbReference type="CDD" id="cd11614">
    <property type="entry name" value="SAF_CpaB_FlgA_like"/>
    <property type="match status" value="1"/>
</dbReference>
<accession>A0A6P1ZKR1</accession>
<evidence type="ECO:0000313" key="7">
    <source>
        <dbReference type="Proteomes" id="UP000434052"/>
    </source>
</evidence>
<organism evidence="6 7">
    <name type="scientific">Oceanidesulfovibrio marinus</name>
    <dbReference type="NCBI Taxonomy" id="370038"/>
    <lineage>
        <taxon>Bacteria</taxon>
        <taxon>Pseudomonadati</taxon>
        <taxon>Thermodesulfobacteriota</taxon>
        <taxon>Desulfovibrionia</taxon>
        <taxon>Desulfovibrionales</taxon>
        <taxon>Desulfovibrionaceae</taxon>
        <taxon>Oceanidesulfovibrio</taxon>
    </lineage>
</organism>
<evidence type="ECO:0000256" key="2">
    <source>
        <dbReference type="ARBA" id="ARBA00022729"/>
    </source>
</evidence>
<evidence type="ECO:0000313" key="6">
    <source>
        <dbReference type="EMBL" id="TVM34160.1"/>
    </source>
</evidence>
<proteinExistence type="predicted"/>